<organism evidence="2 3">
    <name type="scientific">Nocardiopsis composta</name>
    <dbReference type="NCBI Taxonomy" id="157465"/>
    <lineage>
        <taxon>Bacteria</taxon>
        <taxon>Bacillati</taxon>
        <taxon>Actinomycetota</taxon>
        <taxon>Actinomycetes</taxon>
        <taxon>Streptosporangiales</taxon>
        <taxon>Nocardiopsidaceae</taxon>
        <taxon>Nocardiopsis</taxon>
    </lineage>
</organism>
<reference evidence="2 3" key="1">
    <citation type="submission" date="2020-08" db="EMBL/GenBank/DDBJ databases">
        <title>Sequencing the genomes of 1000 actinobacteria strains.</title>
        <authorList>
            <person name="Klenk H.-P."/>
        </authorList>
    </citation>
    <scope>NUCLEOTIDE SEQUENCE [LARGE SCALE GENOMIC DNA]</scope>
    <source>
        <strain evidence="2 3">DSM 44551</strain>
    </source>
</reference>
<evidence type="ECO:0000313" key="2">
    <source>
        <dbReference type="EMBL" id="MBB5436262.1"/>
    </source>
</evidence>
<dbReference type="Gene3D" id="2.30.40.10">
    <property type="entry name" value="Urease, subunit C, domain 1"/>
    <property type="match status" value="1"/>
</dbReference>
<dbReference type="InterPro" id="IPR032466">
    <property type="entry name" value="Metal_Hydrolase"/>
</dbReference>
<keyword evidence="3" id="KW-1185">Reference proteome</keyword>
<dbReference type="PANTHER" id="PTHR22642">
    <property type="entry name" value="IMIDAZOLONEPROPIONASE"/>
    <property type="match status" value="1"/>
</dbReference>
<protein>
    <recommendedName>
        <fullName evidence="1">Amidohydrolase 3 domain-containing protein</fullName>
    </recommendedName>
</protein>
<dbReference type="RefSeq" id="WP_184399652.1">
    <property type="nucleotide sequence ID" value="NZ_BAAAJD010000109.1"/>
</dbReference>
<dbReference type="SUPFAM" id="SSF51338">
    <property type="entry name" value="Composite domain of metallo-dependent hydrolases"/>
    <property type="match status" value="1"/>
</dbReference>
<evidence type="ECO:0000313" key="3">
    <source>
        <dbReference type="Proteomes" id="UP000572635"/>
    </source>
</evidence>
<proteinExistence type="predicted"/>
<dbReference type="CDD" id="cd01300">
    <property type="entry name" value="YtcJ_like"/>
    <property type="match status" value="1"/>
</dbReference>
<dbReference type="GO" id="GO:0016810">
    <property type="term" value="F:hydrolase activity, acting on carbon-nitrogen (but not peptide) bonds"/>
    <property type="evidence" value="ECO:0007669"/>
    <property type="project" value="InterPro"/>
</dbReference>
<dbReference type="EMBL" id="JACHDB010000002">
    <property type="protein sequence ID" value="MBB5436262.1"/>
    <property type="molecule type" value="Genomic_DNA"/>
</dbReference>
<dbReference type="PANTHER" id="PTHR22642:SF2">
    <property type="entry name" value="PROTEIN LONG AFTER FAR-RED 3"/>
    <property type="match status" value="1"/>
</dbReference>
<comment type="caution">
    <text evidence="2">The sequence shown here is derived from an EMBL/GenBank/DDBJ whole genome shotgun (WGS) entry which is preliminary data.</text>
</comment>
<dbReference type="AlphaFoldDB" id="A0A7W8QTK1"/>
<sequence>MKIDSLWHGRFWTGDPARPEARTVAVHHGRILAVDEVSGLEAEHEYDFGAARIVPGLHDAHHHTAGTGEQLAAVDLRYPKVRTLDGLYAAIAERAAELPPDAWVRGGGYDQNRLGDHPTAEGLDKAAGGRPAIIEHVSHHMIVANTRAFELAGAPGRRGYPDIPGGRVLRDEDGRAVGLLQERAGDPVRLEGAKTTGEESVRALRLASEQALRYGLTSLTEPGVLVGGAMGVNAPVLGTYQTAIETGALRPRMTVMPFHRVLHGLELNAEGMRTLDLGMRTGFGDDRLRLGPVKIISDGSLIGRTAAVHDCFCGERDNRGVMVVDPDELLELVPAFHRAGWTVAAHAIGDRAIDHALDAVAAARREHPRPVRHRIEHFAIATDEQVRRCAGLGVVPVPQGAFISEFGDGILSAIGERRARGAYRMRSLLDAGMVVPGSTDSPVADANPFVSMHDLVNRVTAAGADFAPEERVTAAEALRAYTYGSAYAVGRENDVGTLRPGLLADFVALSDDLLAVAPSRIRDTGATATVIGGELLWGEDAVKAR</sequence>
<gene>
    <name evidence="2" type="ORF">HDA36_006410</name>
</gene>
<dbReference type="Proteomes" id="UP000572635">
    <property type="component" value="Unassembled WGS sequence"/>
</dbReference>
<dbReference type="Gene3D" id="3.10.310.70">
    <property type="match status" value="1"/>
</dbReference>
<dbReference type="SUPFAM" id="SSF51556">
    <property type="entry name" value="Metallo-dependent hydrolases"/>
    <property type="match status" value="1"/>
</dbReference>
<dbReference type="InterPro" id="IPR013108">
    <property type="entry name" value="Amidohydro_3"/>
</dbReference>
<dbReference type="Gene3D" id="3.20.20.140">
    <property type="entry name" value="Metal-dependent hydrolases"/>
    <property type="match status" value="1"/>
</dbReference>
<accession>A0A7W8QTK1</accession>
<dbReference type="Pfam" id="PF07969">
    <property type="entry name" value="Amidohydro_3"/>
    <property type="match status" value="1"/>
</dbReference>
<dbReference type="InterPro" id="IPR033932">
    <property type="entry name" value="YtcJ-like"/>
</dbReference>
<dbReference type="InterPro" id="IPR011059">
    <property type="entry name" value="Metal-dep_hydrolase_composite"/>
</dbReference>
<feature type="domain" description="Amidohydrolase 3" evidence="1">
    <location>
        <begin position="53"/>
        <end position="535"/>
    </location>
</feature>
<name>A0A7W8QTK1_9ACTN</name>
<evidence type="ECO:0000259" key="1">
    <source>
        <dbReference type="Pfam" id="PF07969"/>
    </source>
</evidence>